<evidence type="ECO:0000313" key="4">
    <source>
        <dbReference type="Proteomes" id="UP001270362"/>
    </source>
</evidence>
<keyword evidence="2" id="KW-0732">Signal</keyword>
<evidence type="ECO:0000256" key="1">
    <source>
        <dbReference type="SAM" id="MobiDB-lite"/>
    </source>
</evidence>
<dbReference type="AlphaFoldDB" id="A0AAE0X7J5"/>
<evidence type="ECO:0000256" key="2">
    <source>
        <dbReference type="SAM" id="SignalP"/>
    </source>
</evidence>
<sequence>MDAFLFLLPVFILLILLSSTRFAPFWRHELPWFNIWSPYLPCGVGQRLKTSSRQFPKTKHSAASYGARIPSSAEGHTVPRAVPAGPNLSAEEPPCRDPKRRPCSSLSSPVPVIYGSQMEAADDPLPQKNEEGTLRGVAEQPGSTRLQWPLGILPGQMSGLSCSNAFEEPAVAHTSPQEHPTSRQEGCVAICGITLGSLRFR</sequence>
<feature type="signal peptide" evidence="2">
    <location>
        <begin position="1"/>
        <end position="22"/>
    </location>
</feature>
<protein>
    <submittedName>
        <fullName evidence="3">Uncharacterized protein</fullName>
    </submittedName>
</protein>
<accession>A0AAE0X7J5</accession>
<reference evidence="3" key="1">
    <citation type="journal article" date="2023" name="Mol. Phylogenet. Evol.">
        <title>Genome-scale phylogeny and comparative genomics of the fungal order Sordariales.</title>
        <authorList>
            <person name="Hensen N."/>
            <person name="Bonometti L."/>
            <person name="Westerberg I."/>
            <person name="Brannstrom I.O."/>
            <person name="Guillou S."/>
            <person name="Cros-Aarteil S."/>
            <person name="Calhoun S."/>
            <person name="Haridas S."/>
            <person name="Kuo A."/>
            <person name="Mondo S."/>
            <person name="Pangilinan J."/>
            <person name="Riley R."/>
            <person name="LaButti K."/>
            <person name="Andreopoulos B."/>
            <person name="Lipzen A."/>
            <person name="Chen C."/>
            <person name="Yan M."/>
            <person name="Daum C."/>
            <person name="Ng V."/>
            <person name="Clum A."/>
            <person name="Steindorff A."/>
            <person name="Ohm R.A."/>
            <person name="Martin F."/>
            <person name="Silar P."/>
            <person name="Natvig D.O."/>
            <person name="Lalanne C."/>
            <person name="Gautier V."/>
            <person name="Ament-Velasquez S.L."/>
            <person name="Kruys A."/>
            <person name="Hutchinson M.I."/>
            <person name="Powell A.J."/>
            <person name="Barry K."/>
            <person name="Miller A.N."/>
            <person name="Grigoriev I.V."/>
            <person name="Debuchy R."/>
            <person name="Gladieux P."/>
            <person name="Hiltunen Thoren M."/>
            <person name="Johannesson H."/>
        </authorList>
    </citation>
    <scope>NUCLEOTIDE SEQUENCE</scope>
    <source>
        <strain evidence="3">CBS 314.62</strain>
    </source>
</reference>
<organism evidence="3 4">
    <name type="scientific">Podospora appendiculata</name>
    <dbReference type="NCBI Taxonomy" id="314037"/>
    <lineage>
        <taxon>Eukaryota</taxon>
        <taxon>Fungi</taxon>
        <taxon>Dikarya</taxon>
        <taxon>Ascomycota</taxon>
        <taxon>Pezizomycotina</taxon>
        <taxon>Sordariomycetes</taxon>
        <taxon>Sordariomycetidae</taxon>
        <taxon>Sordariales</taxon>
        <taxon>Podosporaceae</taxon>
        <taxon>Podospora</taxon>
    </lineage>
</organism>
<feature type="region of interest" description="Disordered" evidence="1">
    <location>
        <begin position="63"/>
        <end position="106"/>
    </location>
</feature>
<comment type="caution">
    <text evidence="3">The sequence shown here is derived from an EMBL/GenBank/DDBJ whole genome shotgun (WGS) entry which is preliminary data.</text>
</comment>
<name>A0AAE0X7J5_9PEZI</name>
<proteinExistence type="predicted"/>
<keyword evidence="4" id="KW-1185">Reference proteome</keyword>
<dbReference type="EMBL" id="JAULSO010000002">
    <property type="protein sequence ID" value="KAK3687247.1"/>
    <property type="molecule type" value="Genomic_DNA"/>
</dbReference>
<evidence type="ECO:0000313" key="3">
    <source>
        <dbReference type="EMBL" id="KAK3687247.1"/>
    </source>
</evidence>
<gene>
    <name evidence="3" type="ORF">B0T22DRAFT_123183</name>
</gene>
<feature type="chain" id="PRO_5042112209" evidence="2">
    <location>
        <begin position="23"/>
        <end position="201"/>
    </location>
</feature>
<reference evidence="3" key="2">
    <citation type="submission" date="2023-06" db="EMBL/GenBank/DDBJ databases">
        <authorList>
            <consortium name="Lawrence Berkeley National Laboratory"/>
            <person name="Haridas S."/>
            <person name="Hensen N."/>
            <person name="Bonometti L."/>
            <person name="Westerberg I."/>
            <person name="Brannstrom I.O."/>
            <person name="Guillou S."/>
            <person name="Cros-Aarteil S."/>
            <person name="Calhoun S."/>
            <person name="Kuo A."/>
            <person name="Mondo S."/>
            <person name="Pangilinan J."/>
            <person name="Riley R."/>
            <person name="Labutti K."/>
            <person name="Andreopoulos B."/>
            <person name="Lipzen A."/>
            <person name="Chen C."/>
            <person name="Yanf M."/>
            <person name="Daum C."/>
            <person name="Ng V."/>
            <person name="Clum A."/>
            <person name="Steindorff A."/>
            <person name="Ohm R."/>
            <person name="Martin F."/>
            <person name="Silar P."/>
            <person name="Natvig D."/>
            <person name="Lalanne C."/>
            <person name="Gautier V."/>
            <person name="Ament-Velasquez S.L."/>
            <person name="Kruys A."/>
            <person name="Hutchinson M.I."/>
            <person name="Powell A.J."/>
            <person name="Barry K."/>
            <person name="Miller A.N."/>
            <person name="Grigoriev I.V."/>
            <person name="Debuchy R."/>
            <person name="Gladieux P."/>
            <person name="Thoren M.H."/>
            <person name="Johannesson H."/>
        </authorList>
    </citation>
    <scope>NUCLEOTIDE SEQUENCE</scope>
    <source>
        <strain evidence="3">CBS 314.62</strain>
    </source>
</reference>
<dbReference type="Proteomes" id="UP001270362">
    <property type="component" value="Unassembled WGS sequence"/>
</dbReference>